<feature type="compositionally biased region" description="Polar residues" evidence="5">
    <location>
        <begin position="284"/>
        <end position="296"/>
    </location>
</feature>
<feature type="compositionally biased region" description="Basic and acidic residues" evidence="5">
    <location>
        <begin position="319"/>
        <end position="339"/>
    </location>
</feature>
<feature type="non-terminal residue" evidence="7">
    <location>
        <position position="646"/>
    </location>
</feature>
<dbReference type="Pfam" id="PF25507">
    <property type="entry name" value="OB_POT1A"/>
    <property type="match status" value="1"/>
</dbReference>
<sequence length="646" mass="72329">TGNTYTQLSALKCGTVVDVYGVVCFVKPTYKTRGSDYCTMISIVDQSLKGVDEKLKCLLFGSEEKLPSPDVGDIIRFHRLMVTELRMWAHKKQELQQSLCQICDVAAGCYFDLFCQAGDFVKFVNLHAPEYQPPNQPYSPTVELVLHRGNSYSRCVRVVPPDFPLLEDMKKMFDVIAIDNDNSEEDDVGETENTAEQCEPENQSNEKLDVSKAPYTKTLNGEKNEEDAVDRKLRSSDKGKRPMNPKLTNGPKTCCPNKRDAVVILPKSSANSSSVEENNFKKPTASTKVQFNVDSPSTEKDDQLKDTRSFRFKRQPLGKSKDHNDNEPDNKKRKIDTCSETRIAASQKNTQDESHVFSTANETEESLILSCEMSQAYSTQAEDLSQVSQLVNVGTESQSQCLSELESQSSDRVPPSREMSGRSIKDSGVVGKGSQRLGDMDMTDSSGFRRCILQTNTVILGHPNIARSTLRVVLDHSVPYKFCVRAQVLDYHPKPDTVTDFVHLSPHPDKDKGKGKGDNSELSVGSTFQGVPHYSCPKCLENRASLSGLESPPHLTYIYAMRLILRDDTGMVMVNIWKDDAVQFFHDVTPIQLLGKTVSFDLIKDSLAQICPQEVEPINRPWIECCLRSHSNQHGTFFQIFDTTIV</sequence>
<proteinExistence type="predicted"/>
<evidence type="ECO:0000313" key="8">
    <source>
        <dbReference type="Proteomes" id="UP001164746"/>
    </source>
</evidence>
<feature type="compositionally biased region" description="Low complexity" evidence="5">
    <location>
        <begin position="400"/>
        <end position="410"/>
    </location>
</feature>
<keyword evidence="4" id="KW-0238">DNA-binding</keyword>
<dbReference type="InterPro" id="IPR057620">
    <property type="entry name" value="POT1A/B-like_OB"/>
</dbReference>
<reference evidence="7" key="1">
    <citation type="submission" date="2022-11" db="EMBL/GenBank/DDBJ databases">
        <title>Centuries of genome instability and evolution in soft-shell clam transmissible cancer (bioRxiv).</title>
        <authorList>
            <person name="Hart S.F.M."/>
            <person name="Yonemitsu M.A."/>
            <person name="Giersch R.M."/>
            <person name="Beal B.F."/>
            <person name="Arriagada G."/>
            <person name="Davis B.W."/>
            <person name="Ostrander E.A."/>
            <person name="Goff S.P."/>
            <person name="Metzger M.J."/>
        </authorList>
    </citation>
    <scope>NUCLEOTIDE SEQUENCE</scope>
    <source>
        <strain evidence="7">MELC-2E11</strain>
        <tissue evidence="7">Siphon/mantle</tissue>
    </source>
</reference>
<keyword evidence="3" id="KW-0779">Telomere</keyword>
<dbReference type="InterPro" id="IPR012340">
    <property type="entry name" value="NA-bd_OB-fold"/>
</dbReference>
<dbReference type="Pfam" id="PF02765">
    <property type="entry name" value="POT1"/>
    <property type="match status" value="1"/>
</dbReference>
<feature type="compositionally biased region" description="Basic and acidic residues" evidence="5">
    <location>
        <begin position="229"/>
        <end position="240"/>
    </location>
</feature>
<evidence type="ECO:0000256" key="3">
    <source>
        <dbReference type="ARBA" id="ARBA00022895"/>
    </source>
</evidence>
<comment type="subcellular location">
    <subcellularLocation>
        <location evidence="1">Chromosome</location>
        <location evidence="1">Telomere</location>
    </subcellularLocation>
</comment>
<evidence type="ECO:0000256" key="4">
    <source>
        <dbReference type="ARBA" id="ARBA00023125"/>
    </source>
</evidence>
<feature type="compositionally biased region" description="Acidic residues" evidence="5">
    <location>
        <begin position="181"/>
        <end position="190"/>
    </location>
</feature>
<evidence type="ECO:0000256" key="5">
    <source>
        <dbReference type="SAM" id="MobiDB-lite"/>
    </source>
</evidence>
<feature type="compositionally biased region" description="Polar residues" evidence="5">
    <location>
        <begin position="340"/>
        <end position="349"/>
    </location>
</feature>
<feature type="domain" description="Telomeric single stranded DNA binding POT1/Cdc13" evidence="6">
    <location>
        <begin position="5"/>
        <end position="150"/>
    </location>
</feature>
<feature type="compositionally biased region" description="Basic and acidic residues" evidence="5">
    <location>
        <begin position="297"/>
        <end position="309"/>
    </location>
</feature>
<dbReference type="PANTHER" id="PTHR14513">
    <property type="entry name" value="PROTECTION OF TELOMERES 1"/>
    <property type="match status" value="1"/>
</dbReference>
<feature type="region of interest" description="Disordered" evidence="5">
    <location>
        <begin position="400"/>
        <end position="440"/>
    </location>
</feature>
<gene>
    <name evidence="7" type="ORF">MAR_011205</name>
</gene>
<dbReference type="InterPro" id="IPR028389">
    <property type="entry name" value="POT1"/>
</dbReference>
<accession>A0ABY7FXD3</accession>
<dbReference type="PANTHER" id="PTHR14513:SF0">
    <property type="entry name" value="PROTECTION OF TELOMERES PROTEIN 1"/>
    <property type="match status" value="1"/>
</dbReference>
<dbReference type="SUPFAM" id="SSF50249">
    <property type="entry name" value="Nucleic acid-binding proteins"/>
    <property type="match status" value="2"/>
</dbReference>
<protein>
    <submittedName>
        <fullName evidence="7">POTE1-like protein</fullName>
    </submittedName>
</protein>
<evidence type="ECO:0000313" key="7">
    <source>
        <dbReference type="EMBL" id="WAR25501.1"/>
    </source>
</evidence>
<dbReference type="Proteomes" id="UP001164746">
    <property type="component" value="Chromosome 14"/>
</dbReference>
<feature type="region of interest" description="Disordered" evidence="5">
    <location>
        <begin position="181"/>
        <end position="359"/>
    </location>
</feature>
<organism evidence="7 8">
    <name type="scientific">Mya arenaria</name>
    <name type="common">Soft-shell clam</name>
    <dbReference type="NCBI Taxonomy" id="6604"/>
    <lineage>
        <taxon>Eukaryota</taxon>
        <taxon>Metazoa</taxon>
        <taxon>Spiralia</taxon>
        <taxon>Lophotrochozoa</taxon>
        <taxon>Mollusca</taxon>
        <taxon>Bivalvia</taxon>
        <taxon>Autobranchia</taxon>
        <taxon>Heteroconchia</taxon>
        <taxon>Euheterodonta</taxon>
        <taxon>Imparidentia</taxon>
        <taxon>Neoheterodontei</taxon>
        <taxon>Myida</taxon>
        <taxon>Myoidea</taxon>
        <taxon>Myidae</taxon>
        <taxon>Mya</taxon>
    </lineage>
</organism>
<keyword evidence="8" id="KW-1185">Reference proteome</keyword>
<dbReference type="InterPro" id="IPR011564">
    <property type="entry name" value="Telomer_end-bd_POT1/Cdc13"/>
</dbReference>
<evidence type="ECO:0000256" key="2">
    <source>
        <dbReference type="ARBA" id="ARBA00022454"/>
    </source>
</evidence>
<dbReference type="Gene3D" id="2.40.50.140">
    <property type="entry name" value="Nucleic acid-binding proteins"/>
    <property type="match status" value="2"/>
</dbReference>
<dbReference type="SMART" id="SM00976">
    <property type="entry name" value="Telo_bind"/>
    <property type="match status" value="1"/>
</dbReference>
<evidence type="ECO:0000256" key="1">
    <source>
        <dbReference type="ARBA" id="ARBA00004574"/>
    </source>
</evidence>
<feature type="compositionally biased region" description="Polar residues" evidence="5">
    <location>
        <begin position="191"/>
        <end position="203"/>
    </location>
</feature>
<evidence type="ECO:0000259" key="6">
    <source>
        <dbReference type="SMART" id="SM00976"/>
    </source>
</evidence>
<name>A0ABY7FXD3_MYAAR</name>
<dbReference type="EMBL" id="CP111025">
    <property type="protein sequence ID" value="WAR25501.1"/>
    <property type="molecule type" value="Genomic_DNA"/>
</dbReference>
<feature type="compositionally biased region" description="Low complexity" evidence="5">
    <location>
        <begin position="268"/>
        <end position="277"/>
    </location>
</feature>
<keyword evidence="2" id="KW-0158">Chromosome</keyword>